<dbReference type="AlphaFoldDB" id="A0A7I3ZNC1"/>
<dbReference type="EnsemblPlants" id="Pp3c1_21330V3.3">
    <property type="protein sequence ID" value="PAC:32966988.CDS.1"/>
    <property type="gene ID" value="Pp3c1_21330"/>
</dbReference>
<accession>A0A7I3ZNC1</accession>
<dbReference type="Gramene" id="Pp3c1_21330V3.3">
    <property type="protein sequence ID" value="PAC:32966988.CDS.1"/>
    <property type="gene ID" value="Pp3c1_21330"/>
</dbReference>
<proteinExistence type="predicted"/>
<organism evidence="1 2">
    <name type="scientific">Physcomitrium patens</name>
    <name type="common">Spreading-leaved earth moss</name>
    <name type="synonym">Physcomitrella patens</name>
    <dbReference type="NCBI Taxonomy" id="3218"/>
    <lineage>
        <taxon>Eukaryota</taxon>
        <taxon>Viridiplantae</taxon>
        <taxon>Streptophyta</taxon>
        <taxon>Embryophyta</taxon>
        <taxon>Bryophyta</taxon>
        <taxon>Bryophytina</taxon>
        <taxon>Bryopsida</taxon>
        <taxon>Funariidae</taxon>
        <taxon>Funariales</taxon>
        <taxon>Funariaceae</taxon>
        <taxon>Physcomitrium</taxon>
    </lineage>
</organism>
<dbReference type="EMBL" id="ABEU02000001">
    <property type="status" value="NOT_ANNOTATED_CDS"/>
    <property type="molecule type" value="Genomic_DNA"/>
</dbReference>
<sequence>MESRTRPPPLPNKTERIAKLTWRSQHSRLGLVGATEGGMWEWMKIAGREKVGAFSVHRSVHVSGASRACSMLVCKAATAGKSTGGIPVRTGVADMARAALQHKATQATVIQMECDHSRSILRQRLPARISNFQMENVRHYKAMSTGCRCVAQHLQPRIP</sequence>
<evidence type="ECO:0000313" key="1">
    <source>
        <dbReference type="EnsemblPlants" id="PAC:32966988.CDS.1"/>
    </source>
</evidence>
<name>A0A7I3ZNC1_PHYPA</name>
<reference evidence="1 2" key="1">
    <citation type="journal article" date="2008" name="Science">
        <title>The Physcomitrella genome reveals evolutionary insights into the conquest of land by plants.</title>
        <authorList>
            <person name="Rensing S."/>
            <person name="Lang D."/>
            <person name="Zimmer A."/>
            <person name="Terry A."/>
            <person name="Salamov A."/>
            <person name="Shapiro H."/>
            <person name="Nishiyama T."/>
            <person name="Perroud P.-F."/>
            <person name="Lindquist E."/>
            <person name="Kamisugi Y."/>
            <person name="Tanahashi T."/>
            <person name="Sakakibara K."/>
            <person name="Fujita T."/>
            <person name="Oishi K."/>
            <person name="Shin-I T."/>
            <person name="Kuroki Y."/>
            <person name="Toyoda A."/>
            <person name="Suzuki Y."/>
            <person name="Hashimoto A."/>
            <person name="Yamaguchi K."/>
            <person name="Sugano A."/>
            <person name="Kohara Y."/>
            <person name="Fujiyama A."/>
            <person name="Anterola A."/>
            <person name="Aoki S."/>
            <person name="Ashton N."/>
            <person name="Barbazuk W.B."/>
            <person name="Barker E."/>
            <person name="Bennetzen J."/>
            <person name="Bezanilla M."/>
            <person name="Blankenship R."/>
            <person name="Cho S.H."/>
            <person name="Dutcher S."/>
            <person name="Estelle M."/>
            <person name="Fawcett J.A."/>
            <person name="Gundlach H."/>
            <person name="Hanada K."/>
            <person name="Heyl A."/>
            <person name="Hicks K.A."/>
            <person name="Hugh J."/>
            <person name="Lohr M."/>
            <person name="Mayer K."/>
            <person name="Melkozernov A."/>
            <person name="Murata T."/>
            <person name="Nelson D."/>
            <person name="Pils B."/>
            <person name="Prigge M."/>
            <person name="Reiss B."/>
            <person name="Renner T."/>
            <person name="Rombauts S."/>
            <person name="Rushton P."/>
            <person name="Sanderfoot A."/>
            <person name="Schween G."/>
            <person name="Shiu S.-H."/>
            <person name="Stueber K."/>
            <person name="Theodoulou F.L."/>
            <person name="Tu H."/>
            <person name="Van de Peer Y."/>
            <person name="Verrier P.J."/>
            <person name="Waters E."/>
            <person name="Wood A."/>
            <person name="Yang L."/>
            <person name="Cove D."/>
            <person name="Cuming A."/>
            <person name="Hasebe M."/>
            <person name="Lucas S."/>
            <person name="Mishler D.B."/>
            <person name="Reski R."/>
            <person name="Grigoriev I."/>
            <person name="Quatrano R.S."/>
            <person name="Boore J.L."/>
        </authorList>
    </citation>
    <scope>NUCLEOTIDE SEQUENCE [LARGE SCALE GENOMIC DNA]</scope>
    <source>
        <strain evidence="1 2">cv. Gransden 2004</strain>
    </source>
</reference>
<gene>
    <name evidence="1" type="primary">LOC112285529</name>
</gene>
<protein>
    <submittedName>
        <fullName evidence="1">Uncharacterized protein</fullName>
    </submittedName>
</protein>
<evidence type="ECO:0000313" key="2">
    <source>
        <dbReference type="Proteomes" id="UP000006727"/>
    </source>
</evidence>
<reference evidence="1" key="3">
    <citation type="submission" date="2020-12" db="UniProtKB">
        <authorList>
            <consortium name="EnsemblPlants"/>
        </authorList>
    </citation>
    <scope>IDENTIFICATION</scope>
</reference>
<dbReference type="Proteomes" id="UP000006727">
    <property type="component" value="Chromosome 1"/>
</dbReference>
<keyword evidence="2" id="KW-1185">Reference proteome</keyword>
<reference evidence="1 2" key="2">
    <citation type="journal article" date="2018" name="Plant J.">
        <title>The Physcomitrella patens chromosome-scale assembly reveals moss genome structure and evolution.</title>
        <authorList>
            <person name="Lang D."/>
            <person name="Ullrich K.K."/>
            <person name="Murat F."/>
            <person name="Fuchs J."/>
            <person name="Jenkins J."/>
            <person name="Haas F.B."/>
            <person name="Piednoel M."/>
            <person name="Gundlach H."/>
            <person name="Van Bel M."/>
            <person name="Meyberg R."/>
            <person name="Vives C."/>
            <person name="Morata J."/>
            <person name="Symeonidi A."/>
            <person name="Hiss M."/>
            <person name="Muchero W."/>
            <person name="Kamisugi Y."/>
            <person name="Saleh O."/>
            <person name="Blanc G."/>
            <person name="Decker E.L."/>
            <person name="van Gessel N."/>
            <person name="Grimwood J."/>
            <person name="Hayes R.D."/>
            <person name="Graham S.W."/>
            <person name="Gunter L.E."/>
            <person name="McDaniel S.F."/>
            <person name="Hoernstein S.N.W."/>
            <person name="Larsson A."/>
            <person name="Li F.W."/>
            <person name="Perroud P.F."/>
            <person name="Phillips J."/>
            <person name="Ranjan P."/>
            <person name="Rokshar D.S."/>
            <person name="Rothfels C.J."/>
            <person name="Schneider L."/>
            <person name="Shu S."/>
            <person name="Stevenson D.W."/>
            <person name="Thummler F."/>
            <person name="Tillich M."/>
            <person name="Villarreal Aguilar J.C."/>
            <person name="Widiez T."/>
            <person name="Wong G.K."/>
            <person name="Wymore A."/>
            <person name="Zhang Y."/>
            <person name="Zimmer A.D."/>
            <person name="Quatrano R.S."/>
            <person name="Mayer K.F.X."/>
            <person name="Goodstein D."/>
            <person name="Casacuberta J.M."/>
            <person name="Vandepoele K."/>
            <person name="Reski R."/>
            <person name="Cuming A.C."/>
            <person name="Tuskan G.A."/>
            <person name="Maumus F."/>
            <person name="Salse J."/>
            <person name="Schmutz J."/>
            <person name="Rensing S.A."/>
        </authorList>
    </citation>
    <scope>NUCLEOTIDE SEQUENCE [LARGE SCALE GENOMIC DNA]</scope>
    <source>
        <strain evidence="1 2">cv. Gransden 2004</strain>
    </source>
</reference>